<evidence type="ECO:0000256" key="3">
    <source>
        <dbReference type="ARBA" id="ARBA00023315"/>
    </source>
</evidence>
<evidence type="ECO:0000313" key="7">
    <source>
        <dbReference type="Proteomes" id="UP000543804"/>
    </source>
</evidence>
<dbReference type="SMART" id="SM00563">
    <property type="entry name" value="PlsC"/>
    <property type="match status" value="1"/>
</dbReference>
<evidence type="ECO:0000256" key="1">
    <source>
        <dbReference type="ARBA" id="ARBA00008655"/>
    </source>
</evidence>
<comment type="similarity">
    <text evidence="1 4">Belongs to the 1-acyl-sn-glycerol-3-phosphate acyltransferase family.</text>
</comment>
<keyword evidence="4" id="KW-1208">Phospholipid metabolism</keyword>
<dbReference type="PANTHER" id="PTHR10434:SF11">
    <property type="entry name" value="1-ACYL-SN-GLYCEROL-3-PHOSPHATE ACYLTRANSFERASE"/>
    <property type="match status" value="1"/>
</dbReference>
<organism evidence="6 7">
    <name type="scientific">Selenomonas bovis</name>
    <dbReference type="NCBI Taxonomy" id="416586"/>
    <lineage>
        <taxon>Bacteria</taxon>
        <taxon>Bacillati</taxon>
        <taxon>Bacillota</taxon>
        <taxon>Negativicutes</taxon>
        <taxon>Selenomonadales</taxon>
        <taxon>Selenomonadaceae</taxon>
        <taxon>Selenomonas</taxon>
    </lineage>
</organism>
<name>A0A848B2B5_9FIRM</name>
<comment type="domain">
    <text evidence="4">The HXXXXD motif is essential for acyltransferase activity and may constitute the binding site for the phosphate moiety of the glycerol-3-phosphate.</text>
</comment>
<dbReference type="InterPro" id="IPR002123">
    <property type="entry name" value="Plipid/glycerol_acylTrfase"/>
</dbReference>
<dbReference type="Pfam" id="PF01553">
    <property type="entry name" value="Acyltransferase"/>
    <property type="match status" value="1"/>
</dbReference>
<comment type="caution">
    <text evidence="6">The sequence shown here is derived from an EMBL/GenBank/DDBJ whole genome shotgun (WGS) entry which is preliminary data.</text>
</comment>
<evidence type="ECO:0000256" key="2">
    <source>
        <dbReference type="ARBA" id="ARBA00022679"/>
    </source>
</evidence>
<dbReference type="EMBL" id="JABAFA010000004">
    <property type="protein sequence ID" value="NMD98389.1"/>
    <property type="molecule type" value="Genomic_DNA"/>
</dbReference>
<dbReference type="GO" id="GO:0003841">
    <property type="term" value="F:1-acylglycerol-3-phosphate O-acyltransferase activity"/>
    <property type="evidence" value="ECO:0007669"/>
    <property type="project" value="UniProtKB-UniRule"/>
</dbReference>
<dbReference type="GO" id="GO:0006654">
    <property type="term" value="P:phosphatidic acid biosynthetic process"/>
    <property type="evidence" value="ECO:0007669"/>
    <property type="project" value="TreeGrafter"/>
</dbReference>
<dbReference type="NCBIfam" id="TIGR00530">
    <property type="entry name" value="AGP_acyltrn"/>
    <property type="match status" value="1"/>
</dbReference>
<proteinExistence type="inferred from homology"/>
<evidence type="ECO:0000256" key="4">
    <source>
        <dbReference type="RuleBase" id="RU361267"/>
    </source>
</evidence>
<sequence>MLYAMLKIIFQLLFRIVFRARVIGAENLPQQGAVILAANHMSNWDPPFLACFMRRHVAYMAKEELFEHPVFGAAIRACHAFPVKRGAADRAAIKTAVEVLKLGHCLGLFPEGTRSRTGKMRKAEAGVGLIAALTGAPVVPAAILGTDRIFANGGLLPRLTVIVGRPRTFTGDRRKKEELAAFSQGILDEIARMKASVTSGTPSRA</sequence>
<dbReference type="InterPro" id="IPR004552">
    <property type="entry name" value="AGP_acyltrans"/>
</dbReference>
<keyword evidence="4" id="KW-0594">Phospholipid biosynthesis</keyword>
<feature type="domain" description="Phospholipid/glycerol acyltransferase" evidence="5">
    <location>
        <begin position="34"/>
        <end position="146"/>
    </location>
</feature>
<dbReference type="GO" id="GO:0016020">
    <property type="term" value="C:membrane"/>
    <property type="evidence" value="ECO:0007669"/>
    <property type="project" value="InterPro"/>
</dbReference>
<dbReference type="SUPFAM" id="SSF69593">
    <property type="entry name" value="Glycerol-3-phosphate (1)-acyltransferase"/>
    <property type="match status" value="1"/>
</dbReference>
<dbReference type="Proteomes" id="UP000543804">
    <property type="component" value="Unassembled WGS sequence"/>
</dbReference>
<dbReference type="PANTHER" id="PTHR10434">
    <property type="entry name" value="1-ACYL-SN-GLYCEROL-3-PHOSPHATE ACYLTRANSFERASE"/>
    <property type="match status" value="1"/>
</dbReference>
<dbReference type="CDD" id="cd07989">
    <property type="entry name" value="LPLAT_AGPAT-like"/>
    <property type="match status" value="1"/>
</dbReference>
<keyword evidence="4" id="KW-0444">Lipid biosynthesis</keyword>
<keyword evidence="7" id="KW-1185">Reference proteome</keyword>
<keyword evidence="3 4" id="KW-0012">Acyltransferase</keyword>
<evidence type="ECO:0000313" key="6">
    <source>
        <dbReference type="EMBL" id="NMD98389.1"/>
    </source>
</evidence>
<keyword evidence="2 4" id="KW-0808">Transferase</keyword>
<dbReference type="EC" id="2.3.1.51" evidence="4"/>
<dbReference type="AlphaFoldDB" id="A0A848B2B5"/>
<protein>
    <recommendedName>
        <fullName evidence="4">1-acyl-sn-glycerol-3-phosphate acyltransferase</fullName>
        <ecNumber evidence="4">2.3.1.51</ecNumber>
    </recommendedName>
</protein>
<gene>
    <name evidence="6" type="ORF">HF878_02670</name>
</gene>
<evidence type="ECO:0000259" key="5">
    <source>
        <dbReference type="SMART" id="SM00563"/>
    </source>
</evidence>
<keyword evidence="4" id="KW-0443">Lipid metabolism</keyword>
<dbReference type="RefSeq" id="WP_019541760.1">
    <property type="nucleotide sequence ID" value="NZ_JABAFA010000004.1"/>
</dbReference>
<accession>A0A848B2B5</accession>
<reference evidence="6 7" key="1">
    <citation type="submission" date="2020-04" db="EMBL/GenBank/DDBJ databases">
        <authorList>
            <person name="Hitch T.C.A."/>
            <person name="Wylensek D."/>
            <person name="Clavel T."/>
        </authorList>
    </citation>
    <scope>NUCLEOTIDE SEQUENCE [LARGE SCALE GENOMIC DNA]</scope>
    <source>
        <strain evidence="6 7">PG-130-P53-12</strain>
    </source>
</reference>
<comment type="catalytic activity">
    <reaction evidence="4">
        <text>a 1-acyl-sn-glycero-3-phosphate + an acyl-CoA = a 1,2-diacyl-sn-glycero-3-phosphate + CoA</text>
        <dbReference type="Rhea" id="RHEA:19709"/>
        <dbReference type="ChEBI" id="CHEBI:57287"/>
        <dbReference type="ChEBI" id="CHEBI:57970"/>
        <dbReference type="ChEBI" id="CHEBI:58342"/>
        <dbReference type="ChEBI" id="CHEBI:58608"/>
        <dbReference type="EC" id="2.3.1.51"/>
    </reaction>
</comment>